<keyword evidence="3" id="KW-1185">Reference proteome</keyword>
<feature type="compositionally biased region" description="Acidic residues" evidence="1">
    <location>
        <begin position="758"/>
        <end position="772"/>
    </location>
</feature>
<name>A0AAF0JBK2_9BASI</name>
<feature type="region of interest" description="Disordered" evidence="1">
    <location>
        <begin position="754"/>
        <end position="776"/>
    </location>
</feature>
<dbReference type="Pfam" id="PF04437">
    <property type="entry name" value="RINT1_TIP1"/>
    <property type="match status" value="1"/>
</dbReference>
<dbReference type="GO" id="GO:0006888">
    <property type="term" value="P:endoplasmic reticulum to Golgi vesicle-mediated transport"/>
    <property type="evidence" value="ECO:0007669"/>
    <property type="project" value="InterPro"/>
</dbReference>
<reference evidence="2" key="1">
    <citation type="submission" date="2023-03" db="EMBL/GenBank/DDBJ databases">
        <title>Mating type loci evolution in Malassezia.</title>
        <authorList>
            <person name="Coelho M.A."/>
        </authorList>
    </citation>
    <scope>NUCLEOTIDE SEQUENCE</scope>
    <source>
        <strain evidence="2">CBS 9431</strain>
    </source>
</reference>
<dbReference type="EMBL" id="CP119962">
    <property type="protein sequence ID" value="WFD40064.1"/>
    <property type="molecule type" value="Genomic_DNA"/>
</dbReference>
<dbReference type="GO" id="GO:0006890">
    <property type="term" value="P:retrograde vesicle-mediated transport, Golgi to endoplasmic reticulum"/>
    <property type="evidence" value="ECO:0007669"/>
    <property type="project" value="InterPro"/>
</dbReference>
<dbReference type="GO" id="GO:0060628">
    <property type="term" value="P:regulation of ER to Golgi vesicle-mediated transport"/>
    <property type="evidence" value="ECO:0007669"/>
    <property type="project" value="TreeGrafter"/>
</dbReference>
<proteinExistence type="predicted"/>
<gene>
    <name evidence="2" type="ORF">MJAP1_003048</name>
</gene>
<dbReference type="AlphaFoldDB" id="A0AAF0JBK2"/>
<organism evidence="2 3">
    <name type="scientific">Malassezia japonica</name>
    <dbReference type="NCBI Taxonomy" id="223818"/>
    <lineage>
        <taxon>Eukaryota</taxon>
        <taxon>Fungi</taxon>
        <taxon>Dikarya</taxon>
        <taxon>Basidiomycota</taxon>
        <taxon>Ustilaginomycotina</taxon>
        <taxon>Malasseziomycetes</taxon>
        <taxon>Malasseziales</taxon>
        <taxon>Malasseziaceae</taxon>
        <taxon>Malassezia</taxon>
    </lineage>
</organism>
<dbReference type="PANTHER" id="PTHR13520">
    <property type="entry name" value="RAD50-INTERACTING PROTEIN 1 RINT-1"/>
    <property type="match status" value="1"/>
</dbReference>
<dbReference type="Proteomes" id="UP001217754">
    <property type="component" value="Chromosome 5"/>
</dbReference>
<protein>
    <submittedName>
        <fullName evidence="2">Uncharacterized protein</fullName>
    </submittedName>
</protein>
<dbReference type="RefSeq" id="XP_060122961.1">
    <property type="nucleotide sequence ID" value="XM_060266978.1"/>
</dbReference>
<dbReference type="InterPro" id="IPR007528">
    <property type="entry name" value="RINT1_Tip20"/>
</dbReference>
<dbReference type="GeneID" id="85226699"/>
<evidence type="ECO:0000313" key="3">
    <source>
        <dbReference type="Proteomes" id="UP001217754"/>
    </source>
</evidence>
<dbReference type="PROSITE" id="PS51386">
    <property type="entry name" value="RINT1_TIP20"/>
    <property type="match status" value="1"/>
</dbReference>
<sequence length="845" mass="92945">MADVRWAVPEYVPEELHAEPSRLQEYLHAPLTGDVQRWACTAADLHLLPLLGERIATDPLGDVRERVNADNEAAMQGLQKAESELRALLGTALGEENVDEDVAEPLQRFAEGMTTRAPTAVEETPKDEATASTLAQMYIARTCTQLLAEADDATNAADAAKDVSSTQMATLQRLAALVEQVPQSEGGEGTSVPLRATHELVQRRDALYNRLHTAYTDKLRAVLDEMHWPPPEHQNPDADRTDLGSFSLLAHADLKDAWVDVCELQLTAAALGIQAAPSAVRTLPSVSGSETANAAVAQPGSEAYVPLEAVTILFHPILLRFRYHFDGDRSTNRLDKPEWFLRHMLALVQMNSALFRPAPDAWQAGGEIAELTRLRRPIPPVTTFRQRHIYVDTAAELLHSVLYPLRRKIHASMELLAEQPALLAHNIFQYLTFDADLREVYRPAAAVAEGRGAVCLADEVLGNDTYFQEWLDGERVFAQRRFETVLETPSAWALVQADTLTDEDDLSLDAGDAEAATDAQTTTRCAGTLMNILLGVTERYQPLHSLGQRCAFVIRVQRPLLSAFAMRLVRHLDAFENLSGAFSRAIPGEISSLSAGSGNDVVRGTKGLSRVAKALLSAEYVAQQLEEWSESSFFLSMGQDVSMLDKNSALYGLMLPSQSNDELDSASLISALKRGLQRGATAAATLRPLAGANDADKPPTADTEAPLEDVPGIWDSARTRFSEISERSKRGIERLVVSEVLEQMRPYIVRRWDRDETPEVGQDEDAEEEETSGQDIPTRELLPALSKLSSLLSEMVQLLPPTLLLPLYRHVAESLSKAVVERILMPSTNPESAWRLLTDASAQLQ</sequence>
<evidence type="ECO:0000313" key="2">
    <source>
        <dbReference type="EMBL" id="WFD40064.1"/>
    </source>
</evidence>
<accession>A0AAF0JBK2</accession>
<evidence type="ECO:0000256" key="1">
    <source>
        <dbReference type="SAM" id="MobiDB-lite"/>
    </source>
</evidence>
<dbReference type="GO" id="GO:0070939">
    <property type="term" value="C:Dsl1/NZR complex"/>
    <property type="evidence" value="ECO:0007669"/>
    <property type="project" value="InterPro"/>
</dbReference>
<dbReference type="PANTHER" id="PTHR13520:SF0">
    <property type="entry name" value="RAD50-INTERACTING PROTEIN 1"/>
    <property type="match status" value="1"/>
</dbReference>
<feature type="region of interest" description="Disordered" evidence="1">
    <location>
        <begin position="687"/>
        <end position="709"/>
    </location>
</feature>